<evidence type="ECO:0000313" key="10">
    <source>
        <dbReference type="Proteomes" id="UP000216189"/>
    </source>
</evidence>
<dbReference type="GO" id="GO:0003677">
    <property type="term" value="F:DNA binding"/>
    <property type="evidence" value="ECO:0007669"/>
    <property type="project" value="UniProtKB-KW"/>
</dbReference>
<dbReference type="GeneID" id="72479472"/>
<sequence>MKNLSDMTDEELALSYINGNNKAFDLLLTRNQTKIFSYIMFVVHDHDLADDIFQETFMKVVTRLQQGKYINNGKFSAWCTRIAHNIIMDWYREQKSNKVIESGQENDLSNIGSENTIVTNIENEYVNSQVLRDVKNMMNQLPASQREVVYMRYYQELSFKEIAEITNVSINTSLGRMRYAILNLRRMAKDNDIQLQLL</sequence>
<dbReference type="Proteomes" id="UP000216189">
    <property type="component" value="Unassembled WGS sequence"/>
</dbReference>
<proteinExistence type="inferred from homology"/>
<dbReference type="AlphaFoldDB" id="A0AA37HWQ0"/>
<dbReference type="GO" id="GO:0006352">
    <property type="term" value="P:DNA-templated transcription initiation"/>
    <property type="evidence" value="ECO:0007669"/>
    <property type="project" value="InterPro"/>
</dbReference>
<dbReference type="GO" id="GO:0016987">
    <property type="term" value="F:sigma factor activity"/>
    <property type="evidence" value="ECO:0007669"/>
    <property type="project" value="UniProtKB-KW"/>
</dbReference>
<evidence type="ECO:0000259" key="6">
    <source>
        <dbReference type="Pfam" id="PF04542"/>
    </source>
</evidence>
<dbReference type="Gene3D" id="1.10.1740.10">
    <property type="match status" value="1"/>
</dbReference>
<dbReference type="NCBIfam" id="TIGR02937">
    <property type="entry name" value="sigma70-ECF"/>
    <property type="match status" value="1"/>
</dbReference>
<dbReference type="InterPro" id="IPR007627">
    <property type="entry name" value="RNA_pol_sigma70_r2"/>
</dbReference>
<feature type="domain" description="RNA polymerase sigma factor 70 region 4 type 2" evidence="7">
    <location>
        <begin position="132"/>
        <end position="172"/>
    </location>
</feature>
<evidence type="ECO:0000313" key="11">
    <source>
        <dbReference type="Proteomes" id="UP000887043"/>
    </source>
</evidence>
<keyword evidence="10" id="KW-1185">Reference proteome</keyword>
<dbReference type="InterPro" id="IPR036388">
    <property type="entry name" value="WH-like_DNA-bd_sf"/>
</dbReference>
<accession>A0AA37HWQ0</accession>
<comment type="similarity">
    <text evidence="1">Belongs to the sigma-70 factor family. ECF subfamily.</text>
</comment>
<dbReference type="RefSeq" id="WP_006283451.1">
    <property type="nucleotide sequence ID" value="NZ_BPTR01000001.1"/>
</dbReference>
<evidence type="ECO:0000313" key="8">
    <source>
        <dbReference type="EMBL" id="GJG27468.1"/>
    </source>
</evidence>
<reference evidence="8" key="2">
    <citation type="submission" date="2021-08" db="EMBL/GenBank/DDBJ databases">
        <title>Prevotella lacticifex sp. nov., isolated from rumen of cow.</title>
        <authorList>
            <person name="Shinkai T."/>
            <person name="Ikeyama N."/>
            <person name="Kumagai M."/>
            <person name="Ohmori H."/>
            <person name="Sakamoto M."/>
            <person name="Ohkuma M."/>
            <person name="Mitsumori M."/>
        </authorList>
    </citation>
    <scope>NUCLEOTIDE SEQUENCE</scope>
    <source>
        <strain evidence="8">DSM 11371</strain>
    </source>
</reference>
<dbReference type="SUPFAM" id="SSF88946">
    <property type="entry name" value="Sigma2 domain of RNA polymerase sigma factors"/>
    <property type="match status" value="1"/>
</dbReference>
<evidence type="ECO:0000313" key="9">
    <source>
        <dbReference type="EMBL" id="OYP57001.1"/>
    </source>
</evidence>
<organism evidence="8 11">
    <name type="scientific">Segatella bryantii</name>
    <name type="common">Prevotella bryantii</name>
    <dbReference type="NCBI Taxonomy" id="77095"/>
    <lineage>
        <taxon>Bacteria</taxon>
        <taxon>Pseudomonadati</taxon>
        <taxon>Bacteroidota</taxon>
        <taxon>Bacteroidia</taxon>
        <taxon>Bacteroidales</taxon>
        <taxon>Prevotellaceae</taxon>
        <taxon>Segatella</taxon>
    </lineage>
</organism>
<dbReference type="PANTHER" id="PTHR43133:SF8">
    <property type="entry name" value="RNA POLYMERASE SIGMA FACTOR HI_1459-RELATED"/>
    <property type="match status" value="1"/>
</dbReference>
<dbReference type="Pfam" id="PF08281">
    <property type="entry name" value="Sigma70_r4_2"/>
    <property type="match status" value="1"/>
</dbReference>
<keyword evidence="4" id="KW-0238">DNA-binding</keyword>
<dbReference type="InterPro" id="IPR013325">
    <property type="entry name" value="RNA_pol_sigma_r2"/>
</dbReference>
<dbReference type="Gene3D" id="1.10.10.10">
    <property type="entry name" value="Winged helix-like DNA-binding domain superfamily/Winged helix DNA-binding domain"/>
    <property type="match status" value="1"/>
</dbReference>
<reference evidence="9 10" key="1">
    <citation type="submission" date="2017-08" db="EMBL/GenBank/DDBJ databases">
        <title>Comparative genomics of non-oral Prevotella species.</title>
        <authorList>
            <person name="Accetto T."/>
            <person name="Nograsek B."/>
            <person name="Avgustin G."/>
        </authorList>
    </citation>
    <scope>NUCLEOTIDE SEQUENCE [LARGE SCALE GENOMIC DNA]</scope>
    <source>
        <strain evidence="9 10">TC1-1</strain>
    </source>
</reference>
<evidence type="ECO:0000256" key="5">
    <source>
        <dbReference type="ARBA" id="ARBA00023163"/>
    </source>
</evidence>
<evidence type="ECO:0000256" key="3">
    <source>
        <dbReference type="ARBA" id="ARBA00023082"/>
    </source>
</evidence>
<keyword evidence="5" id="KW-0804">Transcription</keyword>
<evidence type="ECO:0000256" key="1">
    <source>
        <dbReference type="ARBA" id="ARBA00010641"/>
    </source>
</evidence>
<keyword evidence="3" id="KW-0731">Sigma factor</keyword>
<dbReference type="SUPFAM" id="SSF88659">
    <property type="entry name" value="Sigma3 and sigma4 domains of RNA polymerase sigma factors"/>
    <property type="match status" value="1"/>
</dbReference>
<feature type="domain" description="RNA polymerase sigma-70 region 2" evidence="6">
    <location>
        <begin position="27"/>
        <end position="95"/>
    </location>
</feature>
<dbReference type="InterPro" id="IPR039425">
    <property type="entry name" value="RNA_pol_sigma-70-like"/>
</dbReference>
<evidence type="ECO:0000256" key="4">
    <source>
        <dbReference type="ARBA" id="ARBA00023125"/>
    </source>
</evidence>
<keyword evidence="2" id="KW-0805">Transcription regulation</keyword>
<name>A0AA37HWQ0_SEGBR</name>
<dbReference type="CDD" id="cd06171">
    <property type="entry name" value="Sigma70_r4"/>
    <property type="match status" value="1"/>
</dbReference>
<dbReference type="PANTHER" id="PTHR43133">
    <property type="entry name" value="RNA POLYMERASE ECF-TYPE SIGMA FACTO"/>
    <property type="match status" value="1"/>
</dbReference>
<dbReference type="InterPro" id="IPR013249">
    <property type="entry name" value="RNA_pol_sigma70_r4_t2"/>
</dbReference>
<protein>
    <submittedName>
        <fullName evidence="8">RNA polymerase subunit sigma-24</fullName>
    </submittedName>
</protein>
<dbReference type="Proteomes" id="UP000887043">
    <property type="component" value="Unassembled WGS sequence"/>
</dbReference>
<dbReference type="InterPro" id="IPR013324">
    <property type="entry name" value="RNA_pol_sigma_r3/r4-like"/>
</dbReference>
<comment type="caution">
    <text evidence="8">The sequence shown here is derived from an EMBL/GenBank/DDBJ whole genome shotgun (WGS) entry which is preliminary data.</text>
</comment>
<evidence type="ECO:0000259" key="7">
    <source>
        <dbReference type="Pfam" id="PF08281"/>
    </source>
</evidence>
<gene>
    <name evidence="9" type="ORF">CIK91_01890</name>
    <name evidence="8" type="ORF">PRRU23_11680</name>
</gene>
<dbReference type="InterPro" id="IPR014284">
    <property type="entry name" value="RNA_pol_sigma-70_dom"/>
</dbReference>
<evidence type="ECO:0000256" key="2">
    <source>
        <dbReference type="ARBA" id="ARBA00023015"/>
    </source>
</evidence>
<dbReference type="EMBL" id="NPJF01000015">
    <property type="protein sequence ID" value="OYP57001.1"/>
    <property type="molecule type" value="Genomic_DNA"/>
</dbReference>
<dbReference type="EMBL" id="BPTR01000001">
    <property type="protein sequence ID" value="GJG27468.1"/>
    <property type="molecule type" value="Genomic_DNA"/>
</dbReference>
<dbReference type="Pfam" id="PF04542">
    <property type="entry name" value="Sigma70_r2"/>
    <property type="match status" value="1"/>
</dbReference>